<evidence type="ECO:0000313" key="2">
    <source>
        <dbReference type="Proteomes" id="UP001153269"/>
    </source>
</evidence>
<dbReference type="Proteomes" id="UP001153269">
    <property type="component" value="Unassembled WGS sequence"/>
</dbReference>
<keyword evidence="2" id="KW-1185">Reference proteome</keyword>
<name>A0A9N7U589_PLEPL</name>
<comment type="caution">
    <text evidence="1">The sequence shown here is derived from an EMBL/GenBank/DDBJ whole genome shotgun (WGS) entry which is preliminary data.</text>
</comment>
<proteinExistence type="predicted"/>
<accession>A0A9N7U589</accession>
<evidence type="ECO:0000313" key="1">
    <source>
        <dbReference type="EMBL" id="CAB1423613.1"/>
    </source>
</evidence>
<reference evidence="1" key="1">
    <citation type="submission" date="2020-03" db="EMBL/GenBank/DDBJ databases">
        <authorList>
            <person name="Weist P."/>
        </authorList>
    </citation>
    <scope>NUCLEOTIDE SEQUENCE</scope>
</reference>
<dbReference type="AlphaFoldDB" id="A0A9N7U589"/>
<dbReference type="EMBL" id="CADEAL010000668">
    <property type="protein sequence ID" value="CAB1423613.1"/>
    <property type="molecule type" value="Genomic_DNA"/>
</dbReference>
<sequence>MSPPSFKTYCGYPDDKRPACLEVVCSYGFNLFVPRRIDAHQGAVGKRRCQVCEKNEKAGEREMFGAADGKIKHRLTVSQHIPPLTASFHRLFAPFTAESMLPLKASSTSAFFPFRACRFTPKKDKKKGSKQQGAAVDKREVDTSLSALLLGSLVLLTEALQLSSDHAAFNFSKLL</sequence>
<protein>
    <submittedName>
        <fullName evidence="1">Uncharacterized protein</fullName>
    </submittedName>
</protein>
<gene>
    <name evidence="1" type="ORF">PLEPLA_LOCUS11533</name>
</gene>
<organism evidence="1 2">
    <name type="scientific">Pleuronectes platessa</name>
    <name type="common">European plaice</name>
    <dbReference type="NCBI Taxonomy" id="8262"/>
    <lineage>
        <taxon>Eukaryota</taxon>
        <taxon>Metazoa</taxon>
        <taxon>Chordata</taxon>
        <taxon>Craniata</taxon>
        <taxon>Vertebrata</taxon>
        <taxon>Euteleostomi</taxon>
        <taxon>Actinopterygii</taxon>
        <taxon>Neopterygii</taxon>
        <taxon>Teleostei</taxon>
        <taxon>Neoteleostei</taxon>
        <taxon>Acanthomorphata</taxon>
        <taxon>Carangaria</taxon>
        <taxon>Pleuronectiformes</taxon>
        <taxon>Pleuronectoidei</taxon>
        <taxon>Pleuronectidae</taxon>
        <taxon>Pleuronectes</taxon>
    </lineage>
</organism>